<evidence type="ECO:0000256" key="2">
    <source>
        <dbReference type="ARBA" id="ARBA00022741"/>
    </source>
</evidence>
<evidence type="ECO:0000256" key="3">
    <source>
        <dbReference type="ARBA" id="ARBA00022787"/>
    </source>
</evidence>
<feature type="region of interest" description="Disordered" evidence="5">
    <location>
        <begin position="997"/>
        <end position="1033"/>
    </location>
</feature>
<feature type="domain" description="AAA+ ATPase" evidence="6">
    <location>
        <begin position="754"/>
        <end position="888"/>
    </location>
</feature>
<dbReference type="EMBL" id="JAFEKC020000006">
    <property type="protein sequence ID" value="KAK0513868.1"/>
    <property type="molecule type" value="Genomic_DNA"/>
</dbReference>
<feature type="region of interest" description="Disordered" evidence="5">
    <location>
        <begin position="431"/>
        <end position="473"/>
    </location>
</feature>
<proteinExistence type="predicted"/>
<dbReference type="GO" id="GO:0005741">
    <property type="term" value="C:mitochondrial outer membrane"/>
    <property type="evidence" value="ECO:0007669"/>
    <property type="project" value="UniProtKB-SubCell"/>
</dbReference>
<feature type="compositionally biased region" description="Basic and acidic residues" evidence="5">
    <location>
        <begin position="665"/>
        <end position="676"/>
    </location>
</feature>
<feature type="region of interest" description="Disordered" evidence="5">
    <location>
        <begin position="25"/>
        <end position="107"/>
    </location>
</feature>
<dbReference type="InterPro" id="IPR003959">
    <property type="entry name" value="ATPase_AAA_core"/>
</dbReference>
<dbReference type="Gene3D" id="1.10.8.60">
    <property type="match status" value="1"/>
</dbReference>
<evidence type="ECO:0000256" key="5">
    <source>
        <dbReference type="SAM" id="MobiDB-lite"/>
    </source>
</evidence>
<evidence type="ECO:0000313" key="8">
    <source>
        <dbReference type="Proteomes" id="UP001166286"/>
    </source>
</evidence>
<keyword evidence="3" id="KW-1000">Mitochondrion outer membrane</keyword>
<comment type="caution">
    <text evidence="7">The sequence shown here is derived from an EMBL/GenBank/DDBJ whole genome shotgun (WGS) entry which is preliminary data.</text>
</comment>
<dbReference type="InterPro" id="IPR051701">
    <property type="entry name" value="Mito_OM_Translocase_MSP1"/>
</dbReference>
<evidence type="ECO:0000259" key="6">
    <source>
        <dbReference type="SMART" id="SM00382"/>
    </source>
</evidence>
<dbReference type="SMART" id="SM00382">
    <property type="entry name" value="AAA"/>
    <property type="match status" value="1"/>
</dbReference>
<dbReference type="Pfam" id="PF17862">
    <property type="entry name" value="AAA_lid_3"/>
    <property type="match status" value="1"/>
</dbReference>
<dbReference type="InterPro" id="IPR027417">
    <property type="entry name" value="P-loop_NTPase"/>
</dbReference>
<organism evidence="7 8">
    <name type="scientific">Cladonia borealis</name>
    <dbReference type="NCBI Taxonomy" id="184061"/>
    <lineage>
        <taxon>Eukaryota</taxon>
        <taxon>Fungi</taxon>
        <taxon>Dikarya</taxon>
        <taxon>Ascomycota</taxon>
        <taxon>Pezizomycotina</taxon>
        <taxon>Lecanoromycetes</taxon>
        <taxon>OSLEUM clade</taxon>
        <taxon>Lecanoromycetidae</taxon>
        <taxon>Lecanorales</taxon>
        <taxon>Lecanorineae</taxon>
        <taxon>Cladoniaceae</taxon>
        <taxon>Cladonia</taxon>
    </lineage>
</organism>
<protein>
    <recommendedName>
        <fullName evidence="6">AAA+ ATPase domain-containing protein</fullName>
    </recommendedName>
</protein>
<keyword evidence="8" id="KW-1185">Reference proteome</keyword>
<dbReference type="SUPFAM" id="SSF52540">
    <property type="entry name" value="P-loop containing nucleoside triphosphate hydrolases"/>
    <property type="match status" value="1"/>
</dbReference>
<dbReference type="PANTHER" id="PTHR45644">
    <property type="entry name" value="AAA ATPASE, PUTATIVE (AFU_ORTHOLOGUE AFUA_2G12920)-RELATED-RELATED"/>
    <property type="match status" value="1"/>
</dbReference>
<dbReference type="GO" id="GO:0016887">
    <property type="term" value="F:ATP hydrolysis activity"/>
    <property type="evidence" value="ECO:0007669"/>
    <property type="project" value="InterPro"/>
</dbReference>
<feature type="region of interest" description="Disordered" evidence="5">
    <location>
        <begin position="157"/>
        <end position="200"/>
    </location>
</feature>
<dbReference type="Gene3D" id="3.40.50.300">
    <property type="entry name" value="P-loop containing nucleotide triphosphate hydrolases"/>
    <property type="match status" value="1"/>
</dbReference>
<dbReference type="Pfam" id="PF24581">
    <property type="entry name" value="DUF7608"/>
    <property type="match status" value="1"/>
</dbReference>
<evidence type="ECO:0000256" key="1">
    <source>
        <dbReference type="ARBA" id="ARBA00004572"/>
    </source>
</evidence>
<comment type="subcellular location">
    <subcellularLocation>
        <location evidence="1">Mitochondrion outer membrane</location>
        <topology evidence="1">Single-pass membrane protein</topology>
    </subcellularLocation>
</comment>
<gene>
    <name evidence="7" type="ORF">JMJ35_003590</name>
</gene>
<dbReference type="Proteomes" id="UP001166286">
    <property type="component" value="Unassembled WGS sequence"/>
</dbReference>
<dbReference type="InterPro" id="IPR003593">
    <property type="entry name" value="AAA+_ATPase"/>
</dbReference>
<dbReference type="AlphaFoldDB" id="A0AA39V2U6"/>
<accession>A0AA39V2U6</accession>
<name>A0AA39V2U6_9LECA</name>
<reference evidence="7" key="1">
    <citation type="submission" date="2023-03" db="EMBL/GenBank/DDBJ databases">
        <title>Complete genome of Cladonia borealis.</title>
        <authorList>
            <person name="Park H."/>
        </authorList>
    </citation>
    <scope>NUCLEOTIDE SEQUENCE</scope>
    <source>
        <strain evidence="7">ANT050790</strain>
    </source>
</reference>
<feature type="compositionally biased region" description="Acidic residues" evidence="5">
    <location>
        <begin position="330"/>
        <end position="349"/>
    </location>
</feature>
<dbReference type="InterPro" id="IPR041569">
    <property type="entry name" value="AAA_lid_3"/>
</dbReference>
<sequence length="1033" mass="114348">MRTSAWRALRAVSKNQHPKACRFVAGRRCPHSKQKFHTSPSLRREDDPAEPTWNTVQDPPNELARPQETSIEADGLVYSPEGPPENPRPKDRSNYGSASRRAGRNIRKVKELPPVHIPPWFLERNVRLREAHANIHWRIAPAKGNVDENDLNRTSLAPSVTINTSAGLGSGNEGEDIKKSGPHTQETTGRERKESNDTGNATLESTVFMDEEAKTVPFQLDTSNMREIFSMVSAGLQVPQWQRAELTASPKPHLVLFCPKDGTSYFLETLGRALATQNGTDFLQLNAQDIAEIGGDYIDEASEFKASTLSSLGYDAPLVAGPRYQHNPDEDAQEDDFDEPDEEEMETEPDQNRGRPVQLGHGPRFGAIHVSSFPGGIQDVLKSLIPAGGPQLGKPLLMRPVQQPKDITPELKMGLLIETLLNAVDMKRVTQKSAADSSPPPESAESTGQPNVASNETEVSSTKSSSSPGTERGSEGLIVLIQDYPQISSTVNGGKFLDKLHEVVDMRRREGQKVLIIGTASSKELMPSFSRSGVNEVQNEPRDGPTRTIVTPILEVGPCYDSFAQEHKRKMEETNLRHIRDMLRRTAPSFAQVAPVVMDWKLEIDSKSSFLSGLGESIWSMDRTNRVATTALGLLDESQEMTSKHIERALELIDSSDNAKAKWITKEKEQPKKRTTEPGPTIDEDSKERMRKLRKTCNTHEKKLLNGVVNAEAIRTSFADVQAPPSTIDALKTLTSLSLVRPDAFKYGVLATDRIPGLLLYGPPGTGKTLLAKAVAKESGATVLEVSGSDIYDMYVGEGEKNVKAVFSLAKKLTPCIVFIDEADAILGARSGNSNRTSHRELINQFLREWDGMTETNAFIMVATNRPFDLDEACLRRLPRRLLVDLPVEKDREAILKIHLKDEVLDSEVSLSQLASQTPFYSGSDLKNLAVAAALACVREEFDTAAMHDQEANDGEKYQYPEKRTLHQRHFNKAMEEISASISEDMGSLSAIRKFDEKYGDRRGRRRKGGYGFKTGAESDRQGSDSARVRNQT</sequence>
<evidence type="ECO:0000313" key="7">
    <source>
        <dbReference type="EMBL" id="KAK0513868.1"/>
    </source>
</evidence>
<feature type="region of interest" description="Disordered" evidence="5">
    <location>
        <begin position="665"/>
        <end position="688"/>
    </location>
</feature>
<keyword evidence="4" id="KW-0067">ATP-binding</keyword>
<keyword evidence="3" id="KW-0472">Membrane</keyword>
<dbReference type="GO" id="GO:0005524">
    <property type="term" value="F:ATP binding"/>
    <property type="evidence" value="ECO:0007669"/>
    <property type="project" value="UniProtKB-KW"/>
</dbReference>
<feature type="region of interest" description="Disordered" evidence="5">
    <location>
        <begin position="320"/>
        <end position="362"/>
    </location>
</feature>
<dbReference type="InterPro" id="IPR056027">
    <property type="entry name" value="DUF7608"/>
</dbReference>
<keyword evidence="2" id="KW-0547">Nucleotide-binding</keyword>
<dbReference type="Pfam" id="PF00004">
    <property type="entry name" value="AAA"/>
    <property type="match status" value="1"/>
</dbReference>
<evidence type="ECO:0000256" key="4">
    <source>
        <dbReference type="ARBA" id="ARBA00022840"/>
    </source>
</evidence>
<dbReference type="PANTHER" id="PTHR45644:SF56">
    <property type="entry name" value="AAA ATPASE, PUTATIVE (AFU_ORTHOLOGUE AFUA_2G12920)-RELATED"/>
    <property type="match status" value="1"/>
</dbReference>
<feature type="compositionally biased region" description="Low complexity" evidence="5">
    <location>
        <begin position="454"/>
        <end position="471"/>
    </location>
</feature>
<feature type="compositionally biased region" description="Polar residues" evidence="5">
    <location>
        <begin position="157"/>
        <end position="167"/>
    </location>
</feature>
<keyword evidence="3" id="KW-0496">Mitochondrion</keyword>